<gene>
    <name evidence="1" type="ORF">NTA49_15775</name>
</gene>
<dbReference type="InterPro" id="IPR008799">
    <property type="entry name" value="Pseudomon_AvrD"/>
</dbReference>
<proteinExistence type="predicted"/>
<sequence length="306" mass="33176">MELGYYKSIDDFLGVRQGRYFGDGYLKSSQIIRDFGISGSLNALQISCVGAVSLPAMWSQKGGTQQKPHLSTIDVIELALECLRQFRIGMRRGDELSTDLLSSISIVAGSSPVEEDMDALAITGQVLLDDEAGEVMLLNIANMEVHLRLRPRGHGVARGLTFCRQPVELSEVLLNTEGMQASAMASSGGQVGVGQSRAGQSGGAWSLSASFACALQLGQLLLYKLDKIDRTKSNTLWMKRTHISFSDLMPSGGGVQPIHAHLDDVLKYTKADGEWRRANVCAAFCNVQITCRVTHRLPGPAVHLVQ</sequence>
<dbReference type="Proteomes" id="UP001165396">
    <property type="component" value="Unassembled WGS sequence"/>
</dbReference>
<protein>
    <submittedName>
        <fullName evidence="1">AvrD family protein</fullName>
    </submittedName>
</protein>
<reference evidence="1" key="1">
    <citation type="submission" date="2022-07" db="EMBL/GenBank/DDBJ databases">
        <title>Pseudosulfitobacter sp. strain AP-MA-4, whole genome sequence.</title>
        <authorList>
            <person name="Jiang Y."/>
        </authorList>
    </citation>
    <scope>NUCLEOTIDE SEQUENCE</scope>
    <source>
        <strain evidence="1">AP-MA-4</strain>
    </source>
</reference>
<organism evidence="1 2">
    <name type="scientific">Pseudosulfitobacter koreensis</name>
    <dbReference type="NCBI Taxonomy" id="2968472"/>
    <lineage>
        <taxon>Bacteria</taxon>
        <taxon>Pseudomonadati</taxon>
        <taxon>Pseudomonadota</taxon>
        <taxon>Alphaproteobacteria</taxon>
        <taxon>Rhodobacterales</taxon>
        <taxon>Roseobacteraceae</taxon>
        <taxon>Pseudosulfitobacter</taxon>
    </lineage>
</organism>
<dbReference type="EMBL" id="JANKJG010000014">
    <property type="protein sequence ID" value="MCR8828000.1"/>
    <property type="molecule type" value="Genomic_DNA"/>
</dbReference>
<accession>A0ABT1Z4E4</accession>
<dbReference type="Pfam" id="PF05655">
    <property type="entry name" value="AvrD"/>
    <property type="match status" value="2"/>
</dbReference>
<keyword evidence="2" id="KW-1185">Reference proteome</keyword>
<dbReference type="RefSeq" id="WP_258295769.1">
    <property type="nucleotide sequence ID" value="NZ_JANKJG010000014.1"/>
</dbReference>
<comment type="caution">
    <text evidence="1">The sequence shown here is derived from an EMBL/GenBank/DDBJ whole genome shotgun (WGS) entry which is preliminary data.</text>
</comment>
<evidence type="ECO:0000313" key="1">
    <source>
        <dbReference type="EMBL" id="MCR8828000.1"/>
    </source>
</evidence>
<name>A0ABT1Z4E4_9RHOB</name>
<evidence type="ECO:0000313" key="2">
    <source>
        <dbReference type="Proteomes" id="UP001165396"/>
    </source>
</evidence>